<dbReference type="InterPro" id="IPR005586">
    <property type="entry name" value="ABC_trans_aux"/>
</dbReference>
<organism evidence="3 4">
    <name type="scientific">Massilia timonae</name>
    <dbReference type="NCBI Taxonomy" id="47229"/>
    <lineage>
        <taxon>Bacteria</taxon>
        <taxon>Pseudomonadati</taxon>
        <taxon>Pseudomonadota</taxon>
        <taxon>Betaproteobacteria</taxon>
        <taxon>Burkholderiales</taxon>
        <taxon>Oxalobacteraceae</taxon>
        <taxon>Telluria group</taxon>
        <taxon>Massilia</taxon>
    </lineage>
</organism>
<dbReference type="AlphaFoldDB" id="A0A1S2NDS8"/>
<dbReference type="Pfam" id="PF03886">
    <property type="entry name" value="ABC_trans_aux"/>
    <property type="match status" value="1"/>
</dbReference>
<protein>
    <recommendedName>
        <fullName evidence="2">ABC-type transport auxiliary lipoprotein component domain-containing protein</fullName>
    </recommendedName>
</protein>
<accession>A0A1S2NDS8</accession>
<sequence>MRTTVNRQSFRFPVAAAVACALLLAGCASQERAQNTVYDFGAPSPRPSTPATPPAAPLAIVVMDVTGPSGLDTERMFYRLNYADAQQARTYASSRWSATPVALVTTRIKTRLSQAHMKVLSATDAANGVPVLRIEIDDFVHAFPSADRSEGRIMLRASVFTEHRLVDQRSFERSTPAASQDAAGGAAALAASTDGLADDIGAWLATLNLQGK</sequence>
<dbReference type="Gene3D" id="3.40.50.10610">
    <property type="entry name" value="ABC-type transport auxiliary lipoprotein component"/>
    <property type="match status" value="1"/>
</dbReference>
<dbReference type="Proteomes" id="UP000180246">
    <property type="component" value="Unassembled WGS sequence"/>
</dbReference>
<evidence type="ECO:0000313" key="3">
    <source>
        <dbReference type="EMBL" id="OIJ42814.1"/>
    </source>
</evidence>
<name>A0A1S2NDS8_9BURK</name>
<proteinExistence type="predicted"/>
<evidence type="ECO:0000256" key="1">
    <source>
        <dbReference type="SAM" id="SignalP"/>
    </source>
</evidence>
<dbReference type="EMBL" id="JRYB01000001">
    <property type="protein sequence ID" value="OIJ42814.1"/>
    <property type="molecule type" value="Genomic_DNA"/>
</dbReference>
<reference evidence="3 4" key="1">
    <citation type="submission" date="2014-10" db="EMBL/GenBank/DDBJ databases">
        <authorList>
            <person name="Seo M.-J."/>
            <person name="Seok Y.J."/>
            <person name="Cha I.-T."/>
        </authorList>
    </citation>
    <scope>NUCLEOTIDE SEQUENCE [LARGE SCALE GENOMIC DNA]</scope>
    <source>
        <strain evidence="3 4">NEU</strain>
    </source>
</reference>
<evidence type="ECO:0000313" key="4">
    <source>
        <dbReference type="Proteomes" id="UP000180246"/>
    </source>
</evidence>
<dbReference type="PROSITE" id="PS51257">
    <property type="entry name" value="PROKAR_LIPOPROTEIN"/>
    <property type="match status" value="1"/>
</dbReference>
<gene>
    <name evidence="3" type="ORF">LO55_1691</name>
</gene>
<feature type="chain" id="PRO_5010373205" description="ABC-type transport auxiliary lipoprotein component domain-containing protein" evidence="1">
    <location>
        <begin position="34"/>
        <end position="212"/>
    </location>
</feature>
<dbReference type="SUPFAM" id="SSF159594">
    <property type="entry name" value="XCC0632-like"/>
    <property type="match status" value="1"/>
</dbReference>
<evidence type="ECO:0000259" key="2">
    <source>
        <dbReference type="Pfam" id="PF03886"/>
    </source>
</evidence>
<keyword evidence="1" id="KW-0732">Signal</keyword>
<comment type="caution">
    <text evidence="3">The sequence shown here is derived from an EMBL/GenBank/DDBJ whole genome shotgun (WGS) entry which is preliminary data.</text>
</comment>
<feature type="domain" description="ABC-type transport auxiliary lipoprotein component" evidence="2">
    <location>
        <begin position="38"/>
        <end position="200"/>
    </location>
</feature>
<feature type="signal peptide" evidence="1">
    <location>
        <begin position="1"/>
        <end position="33"/>
    </location>
</feature>